<keyword evidence="1" id="KW-0812">Transmembrane</keyword>
<feature type="transmembrane region" description="Helical" evidence="1">
    <location>
        <begin position="20"/>
        <end position="38"/>
    </location>
</feature>
<gene>
    <name evidence="2" type="ORF">A2358_02235</name>
</gene>
<dbReference type="Proteomes" id="UP000178650">
    <property type="component" value="Unassembled WGS sequence"/>
</dbReference>
<accession>A0A1G2ITQ0</accession>
<organism evidence="2 3">
    <name type="scientific">Candidatus Staskawiczbacteria bacterium RIFOXYB1_FULL_37_44</name>
    <dbReference type="NCBI Taxonomy" id="1802223"/>
    <lineage>
        <taxon>Bacteria</taxon>
        <taxon>Candidatus Staskawicziibacteriota</taxon>
    </lineage>
</organism>
<dbReference type="EMBL" id="MHPJ01000026">
    <property type="protein sequence ID" value="OGZ78145.1"/>
    <property type="molecule type" value="Genomic_DNA"/>
</dbReference>
<dbReference type="STRING" id="1802223.A2358_02235"/>
<proteinExistence type="predicted"/>
<evidence type="ECO:0000256" key="1">
    <source>
        <dbReference type="SAM" id="Phobius"/>
    </source>
</evidence>
<sequence>MKFKEFLNKLQNLPDNKKKIILWVVVGILGITMGIFWINGAINNFSKIGSSVGQIKLPEIQTPKTEIPITETTVNKTADWKTYNVDSLEQCNFEIKYPADWSAYTWPLHFVVAPGGLVIEQDPQTHNGCSFQMTFDKYSEKEKYCYPVILSDGQDCKKTFDLMISTFKFIK</sequence>
<evidence type="ECO:0000313" key="3">
    <source>
        <dbReference type="Proteomes" id="UP000178650"/>
    </source>
</evidence>
<comment type="caution">
    <text evidence="2">The sequence shown here is derived from an EMBL/GenBank/DDBJ whole genome shotgun (WGS) entry which is preliminary data.</text>
</comment>
<name>A0A1G2ITQ0_9BACT</name>
<keyword evidence="1" id="KW-0472">Membrane</keyword>
<evidence type="ECO:0000313" key="2">
    <source>
        <dbReference type="EMBL" id="OGZ78145.1"/>
    </source>
</evidence>
<dbReference type="AlphaFoldDB" id="A0A1G2ITQ0"/>
<keyword evidence="1" id="KW-1133">Transmembrane helix</keyword>
<reference evidence="2 3" key="1">
    <citation type="journal article" date="2016" name="Nat. Commun.">
        <title>Thousands of microbial genomes shed light on interconnected biogeochemical processes in an aquifer system.</title>
        <authorList>
            <person name="Anantharaman K."/>
            <person name="Brown C.T."/>
            <person name="Hug L.A."/>
            <person name="Sharon I."/>
            <person name="Castelle C.J."/>
            <person name="Probst A.J."/>
            <person name="Thomas B.C."/>
            <person name="Singh A."/>
            <person name="Wilkins M.J."/>
            <person name="Karaoz U."/>
            <person name="Brodie E.L."/>
            <person name="Williams K.H."/>
            <person name="Hubbard S.S."/>
            <person name="Banfield J.F."/>
        </authorList>
    </citation>
    <scope>NUCLEOTIDE SEQUENCE [LARGE SCALE GENOMIC DNA]</scope>
</reference>
<protein>
    <submittedName>
        <fullName evidence="2">Uncharacterized protein</fullName>
    </submittedName>
</protein>